<dbReference type="HOGENOM" id="CLU_049944_2_0_4"/>
<evidence type="ECO:0000256" key="14">
    <source>
        <dbReference type="ARBA" id="ARBA00032361"/>
    </source>
</evidence>
<dbReference type="EMBL" id="AFAY01000042">
    <property type="protein sequence ID" value="EGF10392.1"/>
    <property type="molecule type" value="Genomic_DNA"/>
</dbReference>
<feature type="transmembrane region" description="Helical" evidence="17">
    <location>
        <begin position="198"/>
        <end position="218"/>
    </location>
</feature>
<keyword evidence="12" id="KW-0594">Phospholipid biosynthesis</keyword>
<evidence type="ECO:0000256" key="2">
    <source>
        <dbReference type="ARBA" id="ARBA00004127"/>
    </source>
</evidence>
<evidence type="ECO:0000256" key="6">
    <source>
        <dbReference type="ARBA" id="ARBA00022516"/>
    </source>
</evidence>
<feature type="transmembrane region" description="Helical" evidence="17">
    <location>
        <begin position="108"/>
        <end position="128"/>
    </location>
</feature>
<keyword evidence="19" id="KW-1185">Reference proteome</keyword>
<keyword evidence="8 17" id="KW-0812">Transmembrane</keyword>
<evidence type="ECO:0000256" key="7">
    <source>
        <dbReference type="ARBA" id="ARBA00022679"/>
    </source>
</evidence>
<evidence type="ECO:0000256" key="11">
    <source>
        <dbReference type="ARBA" id="ARBA00023136"/>
    </source>
</evidence>
<keyword evidence="13" id="KW-1208">Phospholipid metabolism</keyword>
<dbReference type="InterPro" id="IPR004533">
    <property type="entry name" value="CDP-diaglyc--ser_O-PTrfase"/>
</dbReference>
<evidence type="ECO:0000256" key="9">
    <source>
        <dbReference type="ARBA" id="ARBA00022989"/>
    </source>
</evidence>
<sequence>MSGGAGSNLPEARRPSESAASAQPKNAFGTAATFSDGLNHCTGRLRSGGCGEIKTPPPVLAAPNPFQTACCKSVIIAPVLQPIPQHDTMSATIRPESRAAIRRIRENGIYILPNSFTIAALFSAFFAITQAMHGHYENAAIAVFISMLLDGMDGRVARWTNSQSAFGEQLDSLADMVSFGVAPALIVYKWQLLHFGRLGYTAAFIYCACAALRLALFNTLIGSGKGDKRWFVGVPSPTAAALIVGLIWVNHSVENFVGVKWWALVITLFAGLSMVVQLPFWSFKEINVRRKVPFVALVIVMLVLLALALSPALALFLLALGYSLSGYLHYGWRQWRKRRRRTA</sequence>
<dbReference type="InterPro" id="IPR050324">
    <property type="entry name" value="CDP-alcohol_PTase-I"/>
</dbReference>
<keyword evidence="6" id="KW-0444">Lipid biosynthesis</keyword>
<dbReference type="GO" id="GO:0016020">
    <property type="term" value="C:membrane"/>
    <property type="evidence" value="ECO:0007669"/>
    <property type="project" value="InterPro"/>
</dbReference>
<dbReference type="STRING" id="267212.GCA_001063965_00482"/>
<keyword evidence="11 17" id="KW-0472">Membrane</keyword>
<feature type="transmembrane region" description="Helical" evidence="17">
    <location>
        <begin position="315"/>
        <end position="332"/>
    </location>
</feature>
<dbReference type="InterPro" id="IPR043130">
    <property type="entry name" value="CDP-OH_PTrfase_TM_dom"/>
</dbReference>
<accession>F2BE73</accession>
<dbReference type="AlphaFoldDB" id="F2BE73"/>
<dbReference type="Pfam" id="PF01066">
    <property type="entry name" value="CDP-OH_P_transf"/>
    <property type="match status" value="1"/>
</dbReference>
<evidence type="ECO:0000256" key="3">
    <source>
        <dbReference type="ARBA" id="ARBA00010441"/>
    </source>
</evidence>
<evidence type="ECO:0000256" key="12">
    <source>
        <dbReference type="ARBA" id="ARBA00023209"/>
    </source>
</evidence>
<comment type="caution">
    <text evidence="18">The sequence shown here is derived from an EMBL/GenBank/DDBJ whole genome shotgun (WGS) entry which is preliminary data.</text>
</comment>
<evidence type="ECO:0000256" key="15">
    <source>
        <dbReference type="RuleBase" id="RU003750"/>
    </source>
</evidence>
<evidence type="ECO:0000256" key="8">
    <source>
        <dbReference type="ARBA" id="ARBA00022692"/>
    </source>
</evidence>
<dbReference type="NCBIfam" id="TIGR00473">
    <property type="entry name" value="pssA"/>
    <property type="match status" value="1"/>
</dbReference>
<protein>
    <recommendedName>
        <fullName evidence="5">CDP-diacylglycerol--serine O-phosphatidyltransferase</fullName>
        <ecNumber evidence="4">2.7.8.8</ecNumber>
    </recommendedName>
    <alternativeName>
        <fullName evidence="14">Phosphatidylserine synthase</fullName>
    </alternativeName>
</protein>
<comment type="catalytic activity">
    <reaction evidence="1">
        <text>a CDP-1,2-diacyl-sn-glycerol + L-serine = a 1,2-diacyl-sn-glycero-3-phospho-L-serine + CMP + H(+)</text>
        <dbReference type="Rhea" id="RHEA:16913"/>
        <dbReference type="ChEBI" id="CHEBI:15378"/>
        <dbReference type="ChEBI" id="CHEBI:33384"/>
        <dbReference type="ChEBI" id="CHEBI:57262"/>
        <dbReference type="ChEBI" id="CHEBI:58332"/>
        <dbReference type="ChEBI" id="CHEBI:60377"/>
        <dbReference type="EC" id="2.7.8.8"/>
    </reaction>
</comment>
<reference evidence="18 19" key="1">
    <citation type="submission" date="2011-02" db="EMBL/GenBank/DDBJ databases">
        <authorList>
            <person name="Muzny D."/>
            <person name="Qin X."/>
            <person name="Deng J."/>
            <person name="Jiang H."/>
            <person name="Liu Y."/>
            <person name="Qu J."/>
            <person name="Song X.-Z."/>
            <person name="Zhang L."/>
            <person name="Thornton R."/>
            <person name="Coyle M."/>
            <person name="Francisco L."/>
            <person name="Jackson L."/>
            <person name="Javaid M."/>
            <person name="Korchina V."/>
            <person name="Kovar C."/>
            <person name="Mata R."/>
            <person name="Mathew T."/>
            <person name="Ngo R."/>
            <person name="Nguyen L."/>
            <person name="Nguyen N."/>
            <person name="Okwuonu G."/>
            <person name="Ongeri F."/>
            <person name="Pham C."/>
            <person name="Simmons D."/>
            <person name="Wilczek-Boney K."/>
            <person name="Hale W."/>
            <person name="Jakkamsetti A."/>
            <person name="Pham P."/>
            <person name="Ruth R."/>
            <person name="San Lucas F."/>
            <person name="Warren J."/>
            <person name="Zhang J."/>
            <person name="Zhao Z."/>
            <person name="Zhou C."/>
            <person name="Zhu D."/>
            <person name="Lee S."/>
            <person name="Bess C."/>
            <person name="Blankenburg K."/>
            <person name="Forbes L."/>
            <person name="Fu Q."/>
            <person name="Gubbala S."/>
            <person name="Hirani K."/>
            <person name="Jayaseelan J.C."/>
            <person name="Lara F."/>
            <person name="Munidasa M."/>
            <person name="Palculict T."/>
            <person name="Patil S."/>
            <person name="Pu L.-L."/>
            <person name="Saada N."/>
            <person name="Tang L."/>
            <person name="Weissenberger G."/>
            <person name="Zhu Y."/>
            <person name="Hemphill L."/>
            <person name="Shang Y."/>
            <person name="Youmans B."/>
            <person name="Ayvaz T."/>
            <person name="Ross M."/>
            <person name="Santibanez J."/>
            <person name="Aqrawi P."/>
            <person name="Gross S."/>
            <person name="Joshi V."/>
            <person name="Fowler G."/>
            <person name="Nazareth L."/>
            <person name="Reid J."/>
            <person name="Worley K."/>
            <person name="Petrosino J."/>
            <person name="Highlander S."/>
            <person name="Gibbs R."/>
        </authorList>
    </citation>
    <scope>NUCLEOTIDE SEQUENCE [LARGE SCALE GENOMIC DNA]</scope>
    <source>
        <strain evidence="18 19">ATCC BAA-1200</strain>
    </source>
</reference>
<evidence type="ECO:0000313" key="18">
    <source>
        <dbReference type="EMBL" id="EGF10392.1"/>
    </source>
</evidence>
<name>F2BE73_9NEIS</name>
<feature type="transmembrane region" description="Helical" evidence="17">
    <location>
        <begin position="230"/>
        <end position="249"/>
    </location>
</feature>
<organism evidence="18 19">
    <name type="scientific">Neisseria bacilliformis ATCC BAA-1200</name>
    <dbReference type="NCBI Taxonomy" id="888742"/>
    <lineage>
        <taxon>Bacteria</taxon>
        <taxon>Pseudomonadati</taxon>
        <taxon>Pseudomonadota</taxon>
        <taxon>Betaproteobacteria</taxon>
        <taxon>Neisseriales</taxon>
        <taxon>Neisseriaceae</taxon>
        <taxon>Neisseria</taxon>
    </lineage>
</organism>
<dbReference type="GO" id="GO:0003882">
    <property type="term" value="F:CDP-diacylglycerol-serine O-phosphatidyltransferase activity"/>
    <property type="evidence" value="ECO:0007669"/>
    <property type="project" value="UniProtKB-EC"/>
</dbReference>
<dbReference type="PANTHER" id="PTHR14269:SF61">
    <property type="entry name" value="CDP-DIACYLGLYCEROL--SERINE O-PHOSPHATIDYLTRANSFERASE"/>
    <property type="match status" value="1"/>
</dbReference>
<feature type="transmembrane region" description="Helical" evidence="17">
    <location>
        <begin position="261"/>
        <end position="280"/>
    </location>
</feature>
<evidence type="ECO:0000256" key="4">
    <source>
        <dbReference type="ARBA" id="ARBA00013174"/>
    </source>
</evidence>
<comment type="similarity">
    <text evidence="3 15">Belongs to the CDP-alcohol phosphatidyltransferase class-I family.</text>
</comment>
<evidence type="ECO:0000256" key="13">
    <source>
        <dbReference type="ARBA" id="ARBA00023264"/>
    </source>
</evidence>
<evidence type="ECO:0000256" key="17">
    <source>
        <dbReference type="SAM" id="Phobius"/>
    </source>
</evidence>
<keyword evidence="10" id="KW-0443">Lipid metabolism</keyword>
<gene>
    <name evidence="18" type="primary">pssA</name>
    <name evidence="18" type="ORF">HMPREF9123_2029</name>
</gene>
<evidence type="ECO:0000256" key="10">
    <source>
        <dbReference type="ARBA" id="ARBA00023098"/>
    </source>
</evidence>
<evidence type="ECO:0000256" key="1">
    <source>
        <dbReference type="ARBA" id="ARBA00000287"/>
    </source>
</evidence>
<evidence type="ECO:0000313" key="19">
    <source>
        <dbReference type="Proteomes" id="UP000004105"/>
    </source>
</evidence>
<dbReference type="EC" id="2.7.8.8" evidence="4"/>
<comment type="subcellular location">
    <subcellularLocation>
        <location evidence="2">Endomembrane system</location>
        <topology evidence="2">Multi-pass membrane protein</topology>
    </subcellularLocation>
</comment>
<evidence type="ECO:0000256" key="5">
    <source>
        <dbReference type="ARBA" id="ARBA00017171"/>
    </source>
</evidence>
<dbReference type="Proteomes" id="UP000004105">
    <property type="component" value="Unassembled WGS sequence"/>
</dbReference>
<feature type="transmembrane region" description="Helical" evidence="17">
    <location>
        <begin position="292"/>
        <end position="309"/>
    </location>
</feature>
<evidence type="ECO:0000256" key="16">
    <source>
        <dbReference type="SAM" id="MobiDB-lite"/>
    </source>
</evidence>
<keyword evidence="7 15" id="KW-0808">Transferase</keyword>
<dbReference type="Gene3D" id="1.20.120.1760">
    <property type="match status" value="1"/>
</dbReference>
<dbReference type="PROSITE" id="PS00379">
    <property type="entry name" value="CDP_ALCOHOL_P_TRANSF"/>
    <property type="match status" value="1"/>
</dbReference>
<dbReference type="GO" id="GO:0008654">
    <property type="term" value="P:phospholipid biosynthetic process"/>
    <property type="evidence" value="ECO:0007669"/>
    <property type="project" value="UniProtKB-KW"/>
</dbReference>
<dbReference type="InterPro" id="IPR048254">
    <property type="entry name" value="CDP_ALCOHOL_P_TRANSF_CS"/>
</dbReference>
<dbReference type="InterPro" id="IPR000462">
    <property type="entry name" value="CDP-OH_P_trans"/>
</dbReference>
<keyword evidence="9 17" id="KW-1133">Transmembrane helix</keyword>
<dbReference type="PANTHER" id="PTHR14269">
    <property type="entry name" value="CDP-DIACYLGLYCEROL--GLYCEROL-3-PHOSPHATE 3-PHOSPHATIDYLTRANSFERASE-RELATED"/>
    <property type="match status" value="1"/>
</dbReference>
<feature type="region of interest" description="Disordered" evidence="16">
    <location>
        <begin position="1"/>
        <end position="24"/>
    </location>
</feature>
<dbReference type="GO" id="GO:0012505">
    <property type="term" value="C:endomembrane system"/>
    <property type="evidence" value="ECO:0007669"/>
    <property type="project" value="UniProtKB-SubCell"/>
</dbReference>
<proteinExistence type="inferred from homology"/>